<dbReference type="NCBIfam" id="TIGR00057">
    <property type="entry name" value="L-threonylcarbamoyladenylate synthase"/>
    <property type="match status" value="1"/>
</dbReference>
<evidence type="ECO:0000256" key="3">
    <source>
        <dbReference type="ARBA" id="ARBA00022679"/>
    </source>
</evidence>
<dbReference type="EMBL" id="JBHRYN010000007">
    <property type="protein sequence ID" value="MFC3700953.1"/>
    <property type="molecule type" value="Genomic_DNA"/>
</dbReference>
<accession>A0ABV7WR95</accession>
<dbReference type="PROSITE" id="PS51163">
    <property type="entry name" value="YRDC"/>
    <property type="match status" value="1"/>
</dbReference>
<dbReference type="Gene3D" id="3.90.870.10">
    <property type="entry name" value="DHBP synthase"/>
    <property type="match status" value="1"/>
</dbReference>
<comment type="catalytic activity">
    <reaction evidence="8 9">
        <text>L-threonine + hydrogencarbonate + ATP = L-threonylcarbamoyladenylate + diphosphate + H2O</text>
        <dbReference type="Rhea" id="RHEA:36407"/>
        <dbReference type="ChEBI" id="CHEBI:15377"/>
        <dbReference type="ChEBI" id="CHEBI:17544"/>
        <dbReference type="ChEBI" id="CHEBI:30616"/>
        <dbReference type="ChEBI" id="CHEBI:33019"/>
        <dbReference type="ChEBI" id="CHEBI:57926"/>
        <dbReference type="ChEBI" id="CHEBI:73682"/>
        <dbReference type="EC" id="2.7.7.87"/>
    </reaction>
</comment>
<keyword evidence="2 9" id="KW-0963">Cytoplasm</keyword>
<evidence type="ECO:0000256" key="8">
    <source>
        <dbReference type="ARBA" id="ARBA00048366"/>
    </source>
</evidence>
<dbReference type="InterPro" id="IPR050156">
    <property type="entry name" value="TC-AMP_synthase_SUA5"/>
</dbReference>
<evidence type="ECO:0000256" key="5">
    <source>
        <dbReference type="ARBA" id="ARBA00022695"/>
    </source>
</evidence>
<keyword evidence="6 9" id="KW-0547">Nucleotide-binding</keyword>
<reference evidence="12" key="1">
    <citation type="journal article" date="2019" name="Int. J. Syst. Evol. Microbiol.">
        <title>The Global Catalogue of Microorganisms (GCM) 10K type strain sequencing project: providing services to taxonomists for standard genome sequencing and annotation.</title>
        <authorList>
            <consortium name="The Broad Institute Genomics Platform"/>
            <consortium name="The Broad Institute Genome Sequencing Center for Infectious Disease"/>
            <person name="Wu L."/>
            <person name="Ma J."/>
        </authorList>
    </citation>
    <scope>NUCLEOTIDE SEQUENCE [LARGE SCALE GENOMIC DNA]</scope>
    <source>
        <strain evidence="12">CECT 8288</strain>
    </source>
</reference>
<comment type="caution">
    <text evidence="11">The sequence shown here is derived from an EMBL/GenBank/DDBJ whole genome shotgun (WGS) entry which is preliminary data.</text>
</comment>
<comment type="similarity">
    <text evidence="9">Belongs to the SUA5 family. TsaC subfamily.</text>
</comment>
<evidence type="ECO:0000256" key="6">
    <source>
        <dbReference type="ARBA" id="ARBA00022741"/>
    </source>
</evidence>
<dbReference type="RefSeq" id="WP_290280352.1">
    <property type="nucleotide sequence ID" value="NZ_JAUFQI010000001.1"/>
</dbReference>
<keyword evidence="12" id="KW-1185">Reference proteome</keyword>
<dbReference type="HAMAP" id="MF_01852">
    <property type="entry name" value="TsaC"/>
    <property type="match status" value="1"/>
</dbReference>
<evidence type="ECO:0000256" key="2">
    <source>
        <dbReference type="ARBA" id="ARBA00022490"/>
    </source>
</evidence>
<evidence type="ECO:0000256" key="1">
    <source>
        <dbReference type="ARBA" id="ARBA00004496"/>
    </source>
</evidence>
<evidence type="ECO:0000256" key="7">
    <source>
        <dbReference type="ARBA" id="ARBA00022840"/>
    </source>
</evidence>
<protein>
    <recommendedName>
        <fullName evidence="9">Threonylcarbamoyl-AMP synthase</fullName>
        <shortName evidence="9">TC-AMP synthase</shortName>
        <ecNumber evidence="9">2.7.7.87</ecNumber>
    </recommendedName>
    <alternativeName>
        <fullName evidence="9">L-threonylcarbamoyladenylate synthase</fullName>
    </alternativeName>
    <alternativeName>
        <fullName evidence="9">t(6)A37 threonylcarbamoyladenosine biosynthesis protein TsaC</fullName>
    </alternativeName>
    <alternativeName>
        <fullName evidence="9">tRNA threonylcarbamoyladenosine biosynthesis protein TsaC</fullName>
    </alternativeName>
</protein>
<dbReference type="Pfam" id="PF01300">
    <property type="entry name" value="Sua5_yciO_yrdC"/>
    <property type="match status" value="1"/>
</dbReference>
<dbReference type="InterPro" id="IPR017945">
    <property type="entry name" value="DHBP_synth_RibB-like_a/b_dom"/>
</dbReference>
<proteinExistence type="inferred from homology"/>
<evidence type="ECO:0000259" key="10">
    <source>
        <dbReference type="PROSITE" id="PS51163"/>
    </source>
</evidence>
<comment type="function">
    <text evidence="9">Required for the formation of a threonylcarbamoyl group on adenosine at position 37 (t(6)A37) in tRNAs that read codons beginning with adenine. Catalyzes the conversion of L-threonine, HCO(3)(-)/CO(2) and ATP to give threonylcarbamoyl-AMP (TC-AMP) as the acyladenylate intermediate, with the release of diphosphate.</text>
</comment>
<keyword evidence="5 9" id="KW-0548">Nucleotidyltransferase</keyword>
<evidence type="ECO:0000313" key="11">
    <source>
        <dbReference type="EMBL" id="MFC3700953.1"/>
    </source>
</evidence>
<dbReference type="GO" id="GO:0061710">
    <property type="term" value="F:L-threonylcarbamoyladenylate synthase"/>
    <property type="evidence" value="ECO:0007669"/>
    <property type="project" value="UniProtKB-EC"/>
</dbReference>
<sequence>MLIPHHTLRKLTDIVHAGGVIAYPTEGVFGLGCDYRNQQAVQRILDIKKRDVAKGLILVAHSMDSVLPFLAPITVAQCDLLQQSWPGPNTWVIEHNGTLPDWVTGGRPSVAIRVSDHPIVKTLCAALKQPLVSTSANRSGKPAFTNRTQVATCLGQEVDAIVTGQVQSAGKASTIRDLSTGLVLRAN</sequence>
<dbReference type="InterPro" id="IPR006070">
    <property type="entry name" value="Sua5-like_dom"/>
</dbReference>
<name>A0ABV7WR95_9GAMM</name>
<evidence type="ECO:0000256" key="9">
    <source>
        <dbReference type="HAMAP-Rule" id="MF_01852"/>
    </source>
</evidence>
<dbReference type="EC" id="2.7.7.87" evidence="9"/>
<evidence type="ECO:0000313" key="12">
    <source>
        <dbReference type="Proteomes" id="UP001595710"/>
    </source>
</evidence>
<feature type="domain" description="YrdC-like" evidence="10">
    <location>
        <begin position="5"/>
        <end position="187"/>
    </location>
</feature>
<dbReference type="PANTHER" id="PTHR17490">
    <property type="entry name" value="SUA5"/>
    <property type="match status" value="1"/>
</dbReference>
<dbReference type="SUPFAM" id="SSF55821">
    <property type="entry name" value="YrdC/RibB"/>
    <property type="match status" value="1"/>
</dbReference>
<organism evidence="11 12">
    <name type="scientific">Reinekea marina</name>
    <dbReference type="NCBI Taxonomy" id="1310421"/>
    <lineage>
        <taxon>Bacteria</taxon>
        <taxon>Pseudomonadati</taxon>
        <taxon>Pseudomonadota</taxon>
        <taxon>Gammaproteobacteria</taxon>
        <taxon>Oceanospirillales</taxon>
        <taxon>Saccharospirillaceae</taxon>
        <taxon>Reinekea</taxon>
    </lineage>
</organism>
<keyword evidence="3 9" id="KW-0808">Transferase</keyword>
<dbReference type="Proteomes" id="UP001595710">
    <property type="component" value="Unassembled WGS sequence"/>
</dbReference>
<dbReference type="InterPro" id="IPR023535">
    <property type="entry name" value="TC-AMP_synthase"/>
</dbReference>
<keyword evidence="7 9" id="KW-0067">ATP-binding</keyword>
<keyword evidence="4 9" id="KW-0819">tRNA processing</keyword>
<evidence type="ECO:0000256" key="4">
    <source>
        <dbReference type="ARBA" id="ARBA00022694"/>
    </source>
</evidence>
<gene>
    <name evidence="9" type="primary">tsaC</name>
    <name evidence="11" type="ORF">ACFOND_04800</name>
</gene>
<comment type="subcellular location">
    <subcellularLocation>
        <location evidence="1 9">Cytoplasm</location>
    </subcellularLocation>
</comment>
<dbReference type="PANTHER" id="PTHR17490:SF18">
    <property type="entry name" value="THREONYLCARBAMOYL-AMP SYNTHASE"/>
    <property type="match status" value="1"/>
</dbReference>